<proteinExistence type="predicted"/>
<dbReference type="EMBL" id="JBITMB010000003">
    <property type="protein sequence ID" value="MFI7440720.1"/>
    <property type="molecule type" value="Genomic_DNA"/>
</dbReference>
<accession>A0ABW8A1Q9</accession>
<gene>
    <name evidence="1" type="ORF">ACIBP5_12265</name>
</gene>
<organism evidence="1 2">
    <name type="scientific">Nonomuraea indica</name>
    <dbReference type="NCBI Taxonomy" id="1581193"/>
    <lineage>
        <taxon>Bacteria</taxon>
        <taxon>Bacillati</taxon>
        <taxon>Actinomycetota</taxon>
        <taxon>Actinomycetes</taxon>
        <taxon>Streptosporangiales</taxon>
        <taxon>Streptosporangiaceae</taxon>
        <taxon>Nonomuraea</taxon>
    </lineage>
</organism>
<evidence type="ECO:0000313" key="1">
    <source>
        <dbReference type="EMBL" id="MFI7440720.1"/>
    </source>
</evidence>
<dbReference type="Proteomes" id="UP001612928">
    <property type="component" value="Unassembled WGS sequence"/>
</dbReference>
<protein>
    <submittedName>
        <fullName evidence="1">Uncharacterized protein</fullName>
    </submittedName>
</protein>
<evidence type="ECO:0000313" key="2">
    <source>
        <dbReference type="Proteomes" id="UP001612928"/>
    </source>
</evidence>
<keyword evidence="2" id="KW-1185">Reference proteome</keyword>
<dbReference type="RefSeq" id="WP_397020506.1">
    <property type="nucleotide sequence ID" value="NZ_JBITMB010000003.1"/>
</dbReference>
<name>A0ABW8A1Q9_9ACTN</name>
<comment type="caution">
    <text evidence="1">The sequence shown here is derived from an EMBL/GenBank/DDBJ whole genome shotgun (WGS) entry which is preliminary data.</text>
</comment>
<sequence length="43" mass="4189">MGASHAVRGVAAFLAGTGVSRALRAPHAGVSVGPHPSSRLPGQ</sequence>
<reference evidence="1 2" key="1">
    <citation type="submission" date="2024-10" db="EMBL/GenBank/DDBJ databases">
        <title>The Natural Products Discovery Center: Release of the First 8490 Sequenced Strains for Exploring Actinobacteria Biosynthetic Diversity.</title>
        <authorList>
            <person name="Kalkreuter E."/>
            <person name="Kautsar S.A."/>
            <person name="Yang D."/>
            <person name="Bader C.D."/>
            <person name="Teijaro C.N."/>
            <person name="Fluegel L."/>
            <person name="Davis C.M."/>
            <person name="Simpson J.R."/>
            <person name="Lauterbach L."/>
            <person name="Steele A.D."/>
            <person name="Gui C."/>
            <person name="Meng S."/>
            <person name="Li G."/>
            <person name="Viehrig K."/>
            <person name="Ye F."/>
            <person name="Su P."/>
            <person name="Kiefer A.F."/>
            <person name="Nichols A."/>
            <person name="Cepeda A.J."/>
            <person name="Yan W."/>
            <person name="Fan B."/>
            <person name="Jiang Y."/>
            <person name="Adhikari A."/>
            <person name="Zheng C.-J."/>
            <person name="Schuster L."/>
            <person name="Cowan T.M."/>
            <person name="Smanski M.J."/>
            <person name="Chevrette M.G."/>
            <person name="De Carvalho L.P.S."/>
            <person name="Shen B."/>
        </authorList>
    </citation>
    <scope>NUCLEOTIDE SEQUENCE [LARGE SCALE GENOMIC DNA]</scope>
    <source>
        <strain evidence="1 2">NPDC049503</strain>
    </source>
</reference>